<dbReference type="GO" id="GO:0051205">
    <property type="term" value="P:protein insertion into membrane"/>
    <property type="evidence" value="ECO:0007669"/>
    <property type="project" value="TreeGrafter"/>
</dbReference>
<feature type="domain" description="Membrane insertase YidC N-terminal" evidence="15">
    <location>
        <begin position="58"/>
        <end position="337"/>
    </location>
</feature>
<reference evidence="16" key="1">
    <citation type="submission" date="2020-10" db="EMBL/GenBank/DDBJ databases">
        <authorList>
            <person name="Szabo G."/>
        </authorList>
    </citation>
    <scope>NUCLEOTIDE SEQUENCE</scope>
    <source>
        <strain evidence="16">PROFFT</strain>
    </source>
</reference>
<dbReference type="NCBIfam" id="TIGR03592">
    <property type="entry name" value="yidC_oxa1_cterm"/>
    <property type="match status" value="1"/>
</dbReference>
<dbReference type="PANTHER" id="PTHR12428">
    <property type="entry name" value="OXA1"/>
    <property type="match status" value="1"/>
</dbReference>
<keyword evidence="4 13" id="KW-0813">Transport</keyword>
<dbReference type="KEGG" id="ptf:PROFFT_A_02290"/>
<feature type="domain" description="Membrane insertase YidC/Oxa/ALB C-terminal" evidence="14">
    <location>
        <begin position="348"/>
        <end position="526"/>
    </location>
</feature>
<evidence type="ECO:0000256" key="7">
    <source>
        <dbReference type="ARBA" id="ARBA00022927"/>
    </source>
</evidence>
<dbReference type="CDD" id="cd19961">
    <property type="entry name" value="EcYidC-like_peri"/>
    <property type="match status" value="1"/>
</dbReference>
<feature type="transmembrane region" description="Helical" evidence="13">
    <location>
        <begin position="348"/>
        <end position="367"/>
    </location>
</feature>
<keyword evidence="5 13" id="KW-1003">Cell membrane</keyword>
<evidence type="ECO:0000256" key="1">
    <source>
        <dbReference type="ARBA" id="ARBA00004429"/>
    </source>
</evidence>
<evidence type="ECO:0000256" key="12">
    <source>
        <dbReference type="ARBA" id="ARBA00033342"/>
    </source>
</evidence>
<comment type="caution">
    <text evidence="13">Lacks conserved residue(s) required for the propagation of feature annotation.</text>
</comment>
<dbReference type="HAMAP" id="MF_01810">
    <property type="entry name" value="YidC_type1"/>
    <property type="match status" value="1"/>
</dbReference>
<proteinExistence type="inferred from homology"/>
<evidence type="ECO:0000256" key="2">
    <source>
        <dbReference type="ARBA" id="ARBA00010527"/>
    </source>
</evidence>
<dbReference type="InterPro" id="IPR028055">
    <property type="entry name" value="YidC/Oxa/ALB_C"/>
</dbReference>
<dbReference type="PANTHER" id="PTHR12428:SF65">
    <property type="entry name" value="CYTOCHROME C OXIDASE ASSEMBLY PROTEIN COX18, MITOCHONDRIAL"/>
    <property type="match status" value="1"/>
</dbReference>
<dbReference type="GO" id="GO:0015031">
    <property type="term" value="P:protein transport"/>
    <property type="evidence" value="ECO:0007669"/>
    <property type="project" value="UniProtKB-KW"/>
</dbReference>
<comment type="subcellular location">
    <subcellularLocation>
        <location evidence="1">Cell inner membrane</location>
        <topology evidence="1">Multi-pass membrane protein</topology>
    </subcellularLocation>
    <subcellularLocation>
        <location evidence="13">Cell membrane</location>
        <topology evidence="13">Multi-pass membrane protein</topology>
    </subcellularLocation>
</comment>
<dbReference type="GO" id="GO:0005886">
    <property type="term" value="C:plasma membrane"/>
    <property type="evidence" value="ECO:0007669"/>
    <property type="project" value="UniProtKB-SubCell"/>
</dbReference>
<evidence type="ECO:0000256" key="6">
    <source>
        <dbReference type="ARBA" id="ARBA00022692"/>
    </source>
</evidence>
<dbReference type="NCBIfam" id="NF002352">
    <property type="entry name" value="PRK01318.1-3"/>
    <property type="match status" value="1"/>
</dbReference>
<protein>
    <recommendedName>
        <fullName evidence="3 13">Membrane protein insertase YidC</fullName>
    </recommendedName>
    <alternativeName>
        <fullName evidence="12 13">Foldase YidC</fullName>
    </alternativeName>
    <alternativeName>
        <fullName evidence="11 13">Membrane integrase YidC</fullName>
    </alternativeName>
    <alternativeName>
        <fullName evidence="13">Membrane protein YidC</fullName>
    </alternativeName>
</protein>
<feature type="transmembrane region" description="Helical" evidence="13">
    <location>
        <begin position="417"/>
        <end position="438"/>
    </location>
</feature>
<evidence type="ECO:0000259" key="15">
    <source>
        <dbReference type="Pfam" id="PF14849"/>
    </source>
</evidence>
<dbReference type="InterPro" id="IPR028053">
    <property type="entry name" value="Membr_insert_YidC_N"/>
</dbReference>
<name>A0A8E4H2I1_9ENTR</name>
<keyword evidence="9 13" id="KW-0472">Membrane</keyword>
<evidence type="ECO:0000256" key="5">
    <source>
        <dbReference type="ARBA" id="ARBA00022475"/>
    </source>
</evidence>
<feature type="transmembrane region" description="Helical" evidence="13">
    <location>
        <begin position="488"/>
        <end position="513"/>
    </location>
</feature>
<dbReference type="Pfam" id="PF14849">
    <property type="entry name" value="YidC_periplas"/>
    <property type="match status" value="1"/>
</dbReference>
<dbReference type="GO" id="GO:0032977">
    <property type="term" value="F:membrane insertase activity"/>
    <property type="evidence" value="ECO:0007669"/>
    <property type="project" value="InterPro"/>
</dbReference>
<dbReference type="AlphaFoldDB" id="A0A8E4H2I1"/>
<keyword evidence="7 13" id="KW-0653">Protein transport</keyword>
<organism evidence="16 17">
    <name type="scientific">Candidatus Profftia tarda</name>
    <dbReference type="NCBI Taxonomy" id="1177216"/>
    <lineage>
        <taxon>Bacteria</taxon>
        <taxon>Pseudomonadati</taxon>
        <taxon>Pseudomonadota</taxon>
        <taxon>Gammaproteobacteria</taxon>
        <taxon>Enterobacterales</taxon>
        <taxon>Enterobacteriaceae</taxon>
        <taxon>Candidatus Profftia</taxon>
    </lineage>
</organism>
<dbReference type="Pfam" id="PF02096">
    <property type="entry name" value="60KD_IMP"/>
    <property type="match status" value="1"/>
</dbReference>
<gene>
    <name evidence="13 16" type="primary">yidC</name>
    <name evidence="16" type="ORF">PROFFT_A_02290</name>
</gene>
<accession>A0A8E4H2I1</accession>
<dbReference type="NCBIfam" id="TIGR03593">
    <property type="entry name" value="yidC_nterm"/>
    <property type="match status" value="1"/>
</dbReference>
<evidence type="ECO:0000313" key="16">
    <source>
        <dbReference type="EMBL" id="CAD6509086.1"/>
    </source>
</evidence>
<dbReference type="InterPro" id="IPR047196">
    <property type="entry name" value="YidC_ALB_C"/>
</dbReference>
<dbReference type="InterPro" id="IPR001708">
    <property type="entry name" value="YidC/ALB3/OXA1/COX18"/>
</dbReference>
<evidence type="ECO:0000313" key="17">
    <source>
        <dbReference type="Proteomes" id="UP000683585"/>
    </source>
</evidence>
<dbReference type="RefSeq" id="WP_216782648.1">
    <property type="nucleotide sequence ID" value="NZ_LR890047.1"/>
</dbReference>
<dbReference type="NCBIfam" id="NF002351">
    <property type="entry name" value="PRK01318.1-1"/>
    <property type="match status" value="1"/>
</dbReference>
<dbReference type="Proteomes" id="UP000683585">
    <property type="component" value="Chromosome"/>
</dbReference>
<evidence type="ECO:0000256" key="4">
    <source>
        <dbReference type="ARBA" id="ARBA00022448"/>
    </source>
</evidence>
<evidence type="ECO:0000259" key="14">
    <source>
        <dbReference type="Pfam" id="PF02096"/>
    </source>
</evidence>
<evidence type="ECO:0000256" key="3">
    <source>
        <dbReference type="ARBA" id="ARBA00015325"/>
    </source>
</evidence>
<evidence type="ECO:0000256" key="9">
    <source>
        <dbReference type="ARBA" id="ARBA00023136"/>
    </source>
</evidence>
<keyword evidence="17" id="KW-1185">Reference proteome</keyword>
<comment type="function">
    <text evidence="13">Required for the insertion and/or proper folding and/or complex formation of integral membrane proteins into the membrane. Involved in integration of membrane proteins that insert both dependently and independently of the Sec translocase complex, as well as at least some lipoproteins. Aids folding of multispanning membrane proteins.</text>
</comment>
<evidence type="ECO:0000256" key="11">
    <source>
        <dbReference type="ARBA" id="ARBA00033245"/>
    </source>
</evidence>
<comment type="subunit">
    <text evidence="13">Interacts with the Sec translocase complex via SecD. Specifically interacts with transmembrane segments of nascent integral membrane proteins during membrane integration.</text>
</comment>
<dbReference type="InterPro" id="IPR019998">
    <property type="entry name" value="Membr_insert_YidC"/>
</dbReference>
<keyword evidence="6 13" id="KW-0812">Transmembrane</keyword>
<comment type="similarity">
    <text evidence="2 13">Belongs to the OXA1/ALB3/YidC family. Type 1 subfamily.</text>
</comment>
<dbReference type="CDD" id="cd20070">
    <property type="entry name" value="5TM_YidC_Alb3"/>
    <property type="match status" value="1"/>
</dbReference>
<evidence type="ECO:0000256" key="8">
    <source>
        <dbReference type="ARBA" id="ARBA00022989"/>
    </source>
</evidence>
<keyword evidence="8 13" id="KW-1133">Transmembrane helix</keyword>
<evidence type="ECO:0000256" key="13">
    <source>
        <dbReference type="HAMAP-Rule" id="MF_01810"/>
    </source>
</evidence>
<keyword evidence="10 13" id="KW-0143">Chaperone</keyword>
<sequence length="544" mass="62612">MDSQRDLLLIAMLFVSFIIWQTWQADNNQNPTSQAERIITADKSNEFVVSRSRQGKLIKVKTDVLSLIINTLGGDIEEASLLLYPASLGSEKPFQLLETTPDFIYQANSGFNTQDGPDNLNNDERPLYTTDQDHFELVRDKEELIIPLTYKSKNNVLYKKIFVIKRGHYDICVHHQIQNNSTKMLHVTLFGQLQQSINLPKHRDNNSGNFALHTFRGAAYSSTNDKYQKYDFDDEERLNVTTKSGWIAMLQQYFATAWIPQTRGANHFYTTNTDNKLSTIGFNAAPVVIEPGTEKNLQAILWIGPEIQSSMAAVASHLDLTVDYGWLWFISQPLFKLLQSIHGFIKNWGFSIILITFIVRGIMYPLTKAQYTSIAKMRILQPKLSAMRDRIGNDKHRMSQEMMALYKSEKVNPLGGCLPLIIQMPIFLALYYMLISSVELRQAPFMLWIQDLSTQDPNYILPILMGVTMFFIQKMSPTTVNDPMQQKIMMFMPIVFTLFFLWFPSGLVLYYIISNLVTILQQQLIYHGLEKRGLHKSDKKKHQT</sequence>
<dbReference type="EMBL" id="LR890047">
    <property type="protein sequence ID" value="CAD6509086.1"/>
    <property type="molecule type" value="Genomic_DNA"/>
</dbReference>
<evidence type="ECO:0000256" key="10">
    <source>
        <dbReference type="ARBA" id="ARBA00023186"/>
    </source>
</evidence>